<dbReference type="EMBL" id="JAPOHD010000015">
    <property type="protein sequence ID" value="MCY1720285.1"/>
    <property type="molecule type" value="Genomic_DNA"/>
</dbReference>
<proteinExistence type="inferred from homology"/>
<protein>
    <submittedName>
        <fullName evidence="2">DUF3109 family protein</fullName>
    </submittedName>
</protein>
<dbReference type="AlphaFoldDB" id="A0A9X3J734"/>
<gene>
    <name evidence="2" type="ORF">OU798_08015</name>
</gene>
<evidence type="ECO:0000256" key="1">
    <source>
        <dbReference type="ARBA" id="ARBA00093770"/>
    </source>
</evidence>
<keyword evidence="3" id="KW-1185">Reference proteome</keyword>
<organism evidence="2 3">
    <name type="scientific">Draconibacterium aestuarii</name>
    <dbReference type="NCBI Taxonomy" id="2998507"/>
    <lineage>
        <taxon>Bacteria</taxon>
        <taxon>Pseudomonadati</taxon>
        <taxon>Bacteroidota</taxon>
        <taxon>Bacteroidia</taxon>
        <taxon>Marinilabiliales</taxon>
        <taxon>Prolixibacteraceae</taxon>
        <taxon>Draconibacterium</taxon>
    </lineage>
</organism>
<dbReference type="InterPro" id="IPR021458">
    <property type="entry name" value="Rv0495c"/>
</dbReference>
<accession>A0A9X3J734</accession>
<sequence length="191" mass="21979">MVEIGRAIISNDIFEKHFLCDILKCKGACCIEGDSGAPLTDEEAILIEQEYDTFADLLPQKHKNEVEKQGYSLIDEDGDLVTPLVNNRQCVYSYYNDKGILKCAIEKANFDGKTKFRKPISCHLFPIRITEYKRFDAVNYQELNICKPGRECGASEKLPLYKFLKVPLIKKYGEEWYREVEIAAEHLLTSR</sequence>
<comment type="caution">
    <text evidence="2">The sequence shown here is derived from an EMBL/GenBank/DDBJ whole genome shotgun (WGS) entry which is preliminary data.</text>
</comment>
<evidence type="ECO:0000313" key="2">
    <source>
        <dbReference type="EMBL" id="MCY1720285.1"/>
    </source>
</evidence>
<name>A0A9X3J734_9BACT</name>
<dbReference type="Pfam" id="PF11307">
    <property type="entry name" value="DUF3109"/>
    <property type="match status" value="1"/>
</dbReference>
<reference evidence="2" key="1">
    <citation type="submission" date="2022-11" db="EMBL/GenBank/DDBJ databases">
        <title>Marilongibacter aestuarii gen. nov., sp. nov., isolated from tidal flat sediment.</title>
        <authorList>
            <person name="Jiayan W."/>
        </authorList>
    </citation>
    <scope>NUCLEOTIDE SEQUENCE</scope>
    <source>
        <strain evidence="2">Z1-6</strain>
    </source>
</reference>
<evidence type="ECO:0000313" key="3">
    <source>
        <dbReference type="Proteomes" id="UP001145087"/>
    </source>
</evidence>
<dbReference type="Proteomes" id="UP001145087">
    <property type="component" value="Unassembled WGS sequence"/>
</dbReference>
<comment type="similarity">
    <text evidence="1">Belongs to the Rv0495c family.</text>
</comment>